<evidence type="ECO:0000313" key="3">
    <source>
        <dbReference type="Proteomes" id="UP000023152"/>
    </source>
</evidence>
<reference evidence="2 3" key="1">
    <citation type="journal article" date="2013" name="Curr. Biol.">
        <title>The Genome of the Foraminiferan Reticulomyxa filosa.</title>
        <authorList>
            <person name="Glockner G."/>
            <person name="Hulsmann N."/>
            <person name="Schleicher M."/>
            <person name="Noegel A.A."/>
            <person name="Eichinger L."/>
            <person name="Gallinger C."/>
            <person name="Pawlowski J."/>
            <person name="Sierra R."/>
            <person name="Euteneuer U."/>
            <person name="Pillet L."/>
            <person name="Moustafa A."/>
            <person name="Platzer M."/>
            <person name="Groth M."/>
            <person name="Szafranski K."/>
            <person name="Schliwa M."/>
        </authorList>
    </citation>
    <scope>NUCLEOTIDE SEQUENCE [LARGE SCALE GENOMIC DNA]</scope>
</reference>
<dbReference type="AlphaFoldDB" id="X6MTE4"/>
<keyword evidence="1" id="KW-1133">Transmembrane helix</keyword>
<dbReference type="Proteomes" id="UP000023152">
    <property type="component" value="Unassembled WGS sequence"/>
</dbReference>
<gene>
    <name evidence="2" type="ORF">RFI_20994</name>
</gene>
<evidence type="ECO:0000256" key="1">
    <source>
        <dbReference type="SAM" id="Phobius"/>
    </source>
</evidence>
<keyword evidence="1" id="KW-0812">Transmembrane</keyword>
<dbReference type="EMBL" id="ASPP01018330">
    <property type="protein sequence ID" value="ETO16360.1"/>
    <property type="molecule type" value="Genomic_DNA"/>
</dbReference>
<feature type="transmembrane region" description="Helical" evidence="1">
    <location>
        <begin position="14"/>
        <end position="39"/>
    </location>
</feature>
<organism evidence="2 3">
    <name type="scientific">Reticulomyxa filosa</name>
    <dbReference type="NCBI Taxonomy" id="46433"/>
    <lineage>
        <taxon>Eukaryota</taxon>
        <taxon>Sar</taxon>
        <taxon>Rhizaria</taxon>
        <taxon>Retaria</taxon>
        <taxon>Foraminifera</taxon>
        <taxon>Monothalamids</taxon>
        <taxon>Reticulomyxidae</taxon>
        <taxon>Reticulomyxa</taxon>
    </lineage>
</organism>
<evidence type="ECO:0000313" key="2">
    <source>
        <dbReference type="EMBL" id="ETO16360.1"/>
    </source>
</evidence>
<accession>X6MTE4</accession>
<protein>
    <submittedName>
        <fullName evidence="2">Uncharacterized protein</fullName>
    </submittedName>
</protein>
<keyword evidence="3" id="KW-1185">Reference proteome</keyword>
<proteinExistence type="predicted"/>
<keyword evidence="1" id="KW-0472">Membrane</keyword>
<comment type="caution">
    <text evidence="2">The sequence shown here is derived from an EMBL/GenBank/DDBJ whole genome shotgun (WGS) entry which is preliminary data.</text>
</comment>
<name>X6MTE4_RETFI</name>
<sequence>MSLWSKQMSKKEKFIAMGTFALANFLHVFFCAVIIGLFVKKLRDIIMASECLVINTGPAEAANKNSSANRQRESETVNLKYKTGKAFQNDNNARKSSVIVPPKLTVRCDSIRSSSVFASGISPMTRSFSYNNNIGNEKQTEKIKPSRASKPSLVTLKLREARSLSAPQMIPTIDENMSPPTNMDKFTFYFACFV</sequence>